<dbReference type="EMBL" id="ML119723">
    <property type="protein sequence ID" value="RPA77628.1"/>
    <property type="molecule type" value="Genomic_DNA"/>
</dbReference>
<sequence length="842" mass="93548">MSSAGRSLRPAPATTAILEPGTVSPYRNEEYTVAWICALSIELEAARLMLEKEHGRCKHKSRADNNTYVLGELYGHKVVIIVLPSIGTASAATSATQIRFSFKNVEFAFLVGISGGLPGYGSDGRFTDIRLGDVIVASPEGIEGGVIQYDRGTSYGGRSPDRQFLRKGRLPNPPRIFESAIRTIQSQEKHIKLLDVIEKKLEEKFADPEHRRLFRPQGKDLLFRADYNHRVNVVEGKPCEKAQCDTSKIVPRQPRKDRNPVVHYGTIACGNTVIRDAEMRDRIKADLNALCVEMEAAGVLLSELPCQVIRGVCDYTDTHKNDNWQSYAAIAAAAYASIVLSVMATIRVPSGSRSRAQRPEAQTKFGVQSRARIRNSPPSSQSTPRFDHIRTRSPLITLKKEAYTVAWACFTKDDQKAACILLDQRHGIPLDGLPGQLARNDGNEYSFGDANGHNVVVVFLEKNPIFAMLYLKDSFEKLKHLVLLGAGTALVEKKATSPMDYATGSFDTDIRPGDVIVAEKLFSSTHKESKWLAAIDNAQWSSELRFAVSHSMDHEGEYLESLYEEVIRPAILRTGSVENSRRSRQTPTLHPLDSSNTDPRNLNPIVHLGYIVYRLDDVPPKTADTWRNAMNEVGHRDFNTSAVGILDLDPILRHHSRLDDDEDEPETFIRKCIALALPKFMPVIGVCEVEYTEGSAYDATPGVGVLPSKRPLWRKYAVMAAAAYARELLHHIPRPEPEANMTTPDSGFYADNGRSRVRDWVTGTSEGSYASSQFSDEFSGSQYSSTSILRDPDYLPGTYGERSYAGADFSGRGRLERQPSDSGYAGSSSARRDHTTSFHRYK</sequence>
<dbReference type="Gene3D" id="3.40.50.1580">
    <property type="entry name" value="Nucleoside phosphorylase domain"/>
    <property type="match status" value="2"/>
</dbReference>
<organism evidence="3 4">
    <name type="scientific">Ascobolus immersus RN42</name>
    <dbReference type="NCBI Taxonomy" id="1160509"/>
    <lineage>
        <taxon>Eukaryota</taxon>
        <taxon>Fungi</taxon>
        <taxon>Dikarya</taxon>
        <taxon>Ascomycota</taxon>
        <taxon>Pezizomycotina</taxon>
        <taxon>Pezizomycetes</taxon>
        <taxon>Pezizales</taxon>
        <taxon>Ascobolaceae</taxon>
        <taxon>Ascobolus</taxon>
    </lineage>
</organism>
<protein>
    <submittedName>
        <fullName evidence="3">Purine and uridine phosphorylase</fullName>
    </submittedName>
</protein>
<accession>A0A3N4HYS9</accession>
<dbReference type="InterPro" id="IPR035994">
    <property type="entry name" value="Nucleoside_phosphorylase_sf"/>
</dbReference>
<feature type="compositionally biased region" description="Polar residues" evidence="1">
    <location>
        <begin position="585"/>
        <end position="600"/>
    </location>
</feature>
<dbReference type="GO" id="GO:0003824">
    <property type="term" value="F:catalytic activity"/>
    <property type="evidence" value="ECO:0007669"/>
    <property type="project" value="InterPro"/>
</dbReference>
<gene>
    <name evidence="3" type="ORF">BJ508DRAFT_165729</name>
</gene>
<evidence type="ECO:0000259" key="2">
    <source>
        <dbReference type="Pfam" id="PF01048"/>
    </source>
</evidence>
<keyword evidence="4" id="KW-1185">Reference proteome</keyword>
<proteinExistence type="predicted"/>
<reference evidence="3 4" key="1">
    <citation type="journal article" date="2018" name="Nat. Ecol. Evol.">
        <title>Pezizomycetes genomes reveal the molecular basis of ectomycorrhizal truffle lifestyle.</title>
        <authorList>
            <person name="Murat C."/>
            <person name="Payen T."/>
            <person name="Noel B."/>
            <person name="Kuo A."/>
            <person name="Morin E."/>
            <person name="Chen J."/>
            <person name="Kohler A."/>
            <person name="Krizsan K."/>
            <person name="Balestrini R."/>
            <person name="Da Silva C."/>
            <person name="Montanini B."/>
            <person name="Hainaut M."/>
            <person name="Levati E."/>
            <person name="Barry K.W."/>
            <person name="Belfiori B."/>
            <person name="Cichocki N."/>
            <person name="Clum A."/>
            <person name="Dockter R.B."/>
            <person name="Fauchery L."/>
            <person name="Guy J."/>
            <person name="Iotti M."/>
            <person name="Le Tacon F."/>
            <person name="Lindquist E.A."/>
            <person name="Lipzen A."/>
            <person name="Malagnac F."/>
            <person name="Mello A."/>
            <person name="Molinier V."/>
            <person name="Miyauchi S."/>
            <person name="Poulain J."/>
            <person name="Riccioni C."/>
            <person name="Rubini A."/>
            <person name="Sitrit Y."/>
            <person name="Splivallo R."/>
            <person name="Traeger S."/>
            <person name="Wang M."/>
            <person name="Zifcakova L."/>
            <person name="Wipf D."/>
            <person name="Zambonelli A."/>
            <person name="Paolocci F."/>
            <person name="Nowrousian M."/>
            <person name="Ottonello S."/>
            <person name="Baldrian P."/>
            <person name="Spatafora J.W."/>
            <person name="Henrissat B."/>
            <person name="Nagy L.G."/>
            <person name="Aury J.M."/>
            <person name="Wincker P."/>
            <person name="Grigoriev I.V."/>
            <person name="Bonfante P."/>
            <person name="Martin F.M."/>
        </authorList>
    </citation>
    <scope>NUCLEOTIDE SEQUENCE [LARGE SCALE GENOMIC DNA]</scope>
    <source>
        <strain evidence="3 4">RN42</strain>
    </source>
</reference>
<dbReference type="InterPro" id="IPR053137">
    <property type="entry name" value="NLR-like"/>
</dbReference>
<dbReference type="SUPFAM" id="SSF53167">
    <property type="entry name" value="Purine and uridine phosphorylases"/>
    <property type="match status" value="1"/>
</dbReference>
<feature type="compositionally biased region" description="Polar residues" evidence="1">
    <location>
        <begin position="768"/>
        <end position="788"/>
    </location>
</feature>
<evidence type="ECO:0000313" key="4">
    <source>
        <dbReference type="Proteomes" id="UP000275078"/>
    </source>
</evidence>
<dbReference type="GO" id="GO:0009116">
    <property type="term" value="P:nucleoside metabolic process"/>
    <property type="evidence" value="ECO:0007669"/>
    <property type="project" value="InterPro"/>
</dbReference>
<dbReference type="STRING" id="1160509.A0A3N4HYS9"/>
<evidence type="ECO:0000313" key="3">
    <source>
        <dbReference type="EMBL" id="RPA77628.1"/>
    </source>
</evidence>
<feature type="domain" description="Nucleoside phosphorylase" evidence="2">
    <location>
        <begin position="254"/>
        <end position="341"/>
    </location>
</feature>
<dbReference type="Pfam" id="PF01048">
    <property type="entry name" value="PNP_UDP_1"/>
    <property type="match status" value="1"/>
</dbReference>
<dbReference type="PANTHER" id="PTHR46082:SF11">
    <property type="entry name" value="AAA+ ATPASE DOMAIN-CONTAINING PROTEIN-RELATED"/>
    <property type="match status" value="1"/>
</dbReference>
<evidence type="ECO:0000256" key="1">
    <source>
        <dbReference type="SAM" id="MobiDB-lite"/>
    </source>
</evidence>
<feature type="region of interest" description="Disordered" evidence="1">
    <location>
        <begin position="577"/>
        <end position="600"/>
    </location>
</feature>
<dbReference type="PANTHER" id="PTHR46082">
    <property type="entry name" value="ATP/GTP-BINDING PROTEIN-RELATED"/>
    <property type="match status" value="1"/>
</dbReference>
<dbReference type="OrthoDB" id="1577640at2759"/>
<feature type="region of interest" description="Disordered" evidence="1">
    <location>
        <begin position="353"/>
        <end position="386"/>
    </location>
</feature>
<feature type="region of interest" description="Disordered" evidence="1">
    <location>
        <begin position="768"/>
        <end position="792"/>
    </location>
</feature>
<dbReference type="AlphaFoldDB" id="A0A3N4HYS9"/>
<dbReference type="Proteomes" id="UP000275078">
    <property type="component" value="Unassembled WGS sequence"/>
</dbReference>
<dbReference type="InterPro" id="IPR000845">
    <property type="entry name" value="Nucleoside_phosphorylase_d"/>
</dbReference>
<feature type="region of interest" description="Disordered" evidence="1">
    <location>
        <begin position="805"/>
        <end position="842"/>
    </location>
</feature>
<name>A0A3N4HYS9_ASCIM</name>